<organism evidence="2 3">
    <name type="scientific">Lentinula aff. detonsa</name>
    <dbReference type="NCBI Taxonomy" id="2804958"/>
    <lineage>
        <taxon>Eukaryota</taxon>
        <taxon>Fungi</taxon>
        <taxon>Dikarya</taxon>
        <taxon>Basidiomycota</taxon>
        <taxon>Agaricomycotina</taxon>
        <taxon>Agaricomycetes</taxon>
        <taxon>Agaricomycetidae</taxon>
        <taxon>Agaricales</taxon>
        <taxon>Marasmiineae</taxon>
        <taxon>Omphalotaceae</taxon>
        <taxon>Lentinula</taxon>
    </lineage>
</organism>
<evidence type="ECO:0000313" key="2">
    <source>
        <dbReference type="EMBL" id="KAJ3784538.1"/>
    </source>
</evidence>
<protein>
    <submittedName>
        <fullName evidence="2">Uncharacterized protein</fullName>
    </submittedName>
</protein>
<dbReference type="Proteomes" id="UP001163798">
    <property type="component" value="Unassembled WGS sequence"/>
</dbReference>
<proteinExistence type="predicted"/>
<evidence type="ECO:0000313" key="3">
    <source>
        <dbReference type="Proteomes" id="UP001163798"/>
    </source>
</evidence>
<accession>A0AA38KZ02</accession>
<name>A0AA38KZ02_9AGAR</name>
<gene>
    <name evidence="2" type="ORF">GGU10DRAFT_27297</name>
</gene>
<reference evidence="2" key="1">
    <citation type="submission" date="2022-08" db="EMBL/GenBank/DDBJ databases">
        <authorList>
            <consortium name="DOE Joint Genome Institute"/>
            <person name="Min B."/>
            <person name="Riley R."/>
            <person name="Sierra-Patev S."/>
            <person name="Naranjo-Ortiz M."/>
            <person name="Looney B."/>
            <person name="Konkel Z."/>
            <person name="Slot J.C."/>
            <person name="Sakamoto Y."/>
            <person name="Steenwyk J.L."/>
            <person name="Rokas A."/>
            <person name="Carro J."/>
            <person name="Camarero S."/>
            <person name="Ferreira P."/>
            <person name="Molpeceres G."/>
            <person name="Ruiz-Duenas F.J."/>
            <person name="Serrano A."/>
            <person name="Henrissat B."/>
            <person name="Drula E."/>
            <person name="Hughes K.W."/>
            <person name="Mata J.L."/>
            <person name="Ishikawa N.K."/>
            <person name="Vargas-Isla R."/>
            <person name="Ushijima S."/>
            <person name="Smith C.A."/>
            <person name="Ahrendt S."/>
            <person name="Andreopoulos W."/>
            <person name="He G."/>
            <person name="Labutti K."/>
            <person name="Lipzen A."/>
            <person name="Ng V."/>
            <person name="Sandor L."/>
            <person name="Barry K."/>
            <person name="Martinez A.T."/>
            <person name="Xiao Y."/>
            <person name="Gibbons J.G."/>
            <person name="Terashima K."/>
            <person name="Hibbett D.S."/>
            <person name="Grigoriev I.V."/>
        </authorList>
    </citation>
    <scope>NUCLEOTIDE SEQUENCE</scope>
    <source>
        <strain evidence="2">TFB10291</strain>
    </source>
</reference>
<comment type="caution">
    <text evidence="2">The sequence shown here is derived from an EMBL/GenBank/DDBJ whole genome shotgun (WGS) entry which is preliminary data.</text>
</comment>
<dbReference type="EMBL" id="MU793373">
    <property type="protein sequence ID" value="KAJ3784538.1"/>
    <property type="molecule type" value="Genomic_DNA"/>
</dbReference>
<keyword evidence="3" id="KW-1185">Reference proteome</keyword>
<evidence type="ECO:0000256" key="1">
    <source>
        <dbReference type="SAM" id="MobiDB-lite"/>
    </source>
</evidence>
<feature type="region of interest" description="Disordered" evidence="1">
    <location>
        <begin position="11"/>
        <end position="45"/>
    </location>
</feature>
<feature type="compositionally biased region" description="Low complexity" evidence="1">
    <location>
        <begin position="33"/>
        <end position="42"/>
    </location>
</feature>
<dbReference type="AlphaFoldDB" id="A0AA38KZ02"/>
<sequence>MMVGTRVSALSSCGSPSVPIPPTPRQFTMPRLTSSKSSPTSSAKFGLNHQFNTGIGIPIARQSNDAQGTLTLLFWEMQTSSGNASDKALGFTNKHVVSVDTESDNRQKTIAAPFSAFVTTTIT</sequence>